<keyword evidence="3" id="KW-1185">Reference proteome</keyword>
<dbReference type="Proteomes" id="UP000326805">
    <property type="component" value="Segment"/>
</dbReference>
<evidence type="ECO:0000313" key="2">
    <source>
        <dbReference type="EMBL" id="QFP94930.1"/>
    </source>
</evidence>
<feature type="transmembrane region" description="Helical" evidence="1">
    <location>
        <begin position="7"/>
        <end position="35"/>
    </location>
</feature>
<keyword evidence="1" id="KW-1133">Transmembrane helix</keyword>
<keyword evidence="1" id="KW-0812">Transmembrane</keyword>
<organism evidence="2 3">
    <name type="scientific">Gordonia phage OhMyWard</name>
    <dbReference type="NCBI Taxonomy" id="2652414"/>
    <lineage>
        <taxon>Viruses</taxon>
        <taxon>Duplodnaviria</taxon>
        <taxon>Heunggongvirae</taxon>
        <taxon>Uroviricota</taxon>
        <taxon>Caudoviricetes</taxon>
        <taxon>Deejayvirinae</taxon>
        <taxon>Kenoshavirus</taxon>
        <taxon>Kenoshavirus ohmyward</taxon>
    </lineage>
</organism>
<dbReference type="EMBL" id="MN284896">
    <property type="protein sequence ID" value="QFP94930.1"/>
    <property type="molecule type" value="Genomic_DNA"/>
</dbReference>
<sequence>MSIAFDILIWLLIGLGILFLLVIWGVIVAVCVQTVMRFGKAYRKASAEIDAEEAEQNQPPHYF</sequence>
<evidence type="ECO:0000313" key="3">
    <source>
        <dbReference type="Proteomes" id="UP000326805"/>
    </source>
</evidence>
<dbReference type="GeneID" id="55623431"/>
<accession>A0A5P8DA03</accession>
<dbReference type="KEGG" id="vg:55623431"/>
<name>A0A5P8DA03_9CAUD</name>
<reference evidence="2 3" key="1">
    <citation type="submission" date="2019-08" db="EMBL/GenBank/DDBJ databases">
        <authorList>
            <person name="Ward C."/>
            <person name="Batin B."/>
            <person name="Choi E."/>
            <person name="Dhami J."/>
            <person name="Figueroa S."/>
            <person name="Kim S."/>
            <person name="Kim U."/>
            <person name="Klim L."/>
            <person name="Lee Y.S."/>
            <person name="Lim D."/>
            <person name="Nathaniel A."/>
            <person name="Shih C."/>
            <person name="Simental K."/>
            <person name="Shu E."/>
            <person name="Trivedi R."/>
            <person name="Valladolid I."/>
            <person name="Wang C."/>
            <person name="Yoo K."/>
            <person name="Choi J.D."/>
            <person name="Dean N."/>
            <person name="Muthiah A.S."/>
            <person name="Diaz A."/>
            <person name="Garlena R.A."/>
            <person name="Russell D.A."/>
            <person name="Pope W.H."/>
            <person name="Jacobs-Sera D."/>
            <person name="Hatfull G.F."/>
        </authorList>
    </citation>
    <scope>NUCLEOTIDE SEQUENCE [LARGE SCALE GENOMIC DNA]</scope>
</reference>
<keyword evidence="1" id="KW-0472">Membrane</keyword>
<gene>
    <name evidence="2" type="primary">48</name>
    <name evidence="2" type="ORF">SEA_OHMYWARD_48</name>
</gene>
<proteinExistence type="predicted"/>
<dbReference type="RefSeq" id="YP_009852796.1">
    <property type="nucleotide sequence ID" value="NC_048816.1"/>
</dbReference>
<evidence type="ECO:0000256" key="1">
    <source>
        <dbReference type="SAM" id="Phobius"/>
    </source>
</evidence>
<protein>
    <submittedName>
        <fullName evidence="2">Uncharacterized protein</fullName>
    </submittedName>
</protein>